<dbReference type="PROSITE" id="PS00018">
    <property type="entry name" value="EF_HAND_1"/>
    <property type="match status" value="1"/>
</dbReference>
<evidence type="ECO:0000259" key="4">
    <source>
        <dbReference type="PROSITE" id="PS50222"/>
    </source>
</evidence>
<dbReference type="PROSITE" id="PS50222">
    <property type="entry name" value="EF_HAND_2"/>
    <property type="match status" value="2"/>
</dbReference>
<feature type="domain" description="EF-hand" evidence="4">
    <location>
        <begin position="188"/>
        <end position="223"/>
    </location>
</feature>
<dbReference type="Proteomes" id="UP001149090">
    <property type="component" value="Unassembled WGS sequence"/>
</dbReference>
<dbReference type="AlphaFoldDB" id="A0A9Q0RFE7"/>
<dbReference type="Pfam" id="PF13202">
    <property type="entry name" value="EF-hand_5"/>
    <property type="match status" value="2"/>
</dbReference>
<reference evidence="5" key="1">
    <citation type="submission" date="2022-10" db="EMBL/GenBank/DDBJ databases">
        <title>Novel sulphate-reducing endosymbionts in the free-living metamonad Anaeramoeba.</title>
        <authorList>
            <person name="Jerlstrom-Hultqvist J."/>
            <person name="Cepicka I."/>
            <person name="Gallot-Lavallee L."/>
            <person name="Salas-Leiva D."/>
            <person name="Curtis B.A."/>
            <person name="Zahonova K."/>
            <person name="Pipaliya S."/>
            <person name="Dacks J."/>
            <person name="Roger A.J."/>
        </authorList>
    </citation>
    <scope>NUCLEOTIDE SEQUENCE</scope>
    <source>
        <strain evidence="5">BMAN</strain>
    </source>
</reference>
<evidence type="ECO:0000313" key="5">
    <source>
        <dbReference type="EMBL" id="KAJ5077623.1"/>
    </source>
</evidence>
<dbReference type="SUPFAM" id="SSF47473">
    <property type="entry name" value="EF-hand"/>
    <property type="match status" value="2"/>
</dbReference>
<evidence type="ECO:0000313" key="6">
    <source>
        <dbReference type="Proteomes" id="UP001149090"/>
    </source>
</evidence>
<dbReference type="EMBL" id="JAPDFW010000057">
    <property type="protein sequence ID" value="KAJ5077623.1"/>
    <property type="molecule type" value="Genomic_DNA"/>
</dbReference>
<feature type="coiled-coil region" evidence="2">
    <location>
        <begin position="283"/>
        <end position="324"/>
    </location>
</feature>
<keyword evidence="1" id="KW-0106">Calcium</keyword>
<dbReference type="SMART" id="SM00054">
    <property type="entry name" value="EFh"/>
    <property type="match status" value="2"/>
</dbReference>
<feature type="domain" description="EF-hand" evidence="4">
    <location>
        <begin position="77"/>
        <end position="112"/>
    </location>
</feature>
<dbReference type="InterPro" id="IPR018247">
    <property type="entry name" value="EF_Hand_1_Ca_BS"/>
</dbReference>
<accession>A0A9Q0RFE7</accession>
<proteinExistence type="predicted"/>
<keyword evidence="6" id="KW-1185">Reference proteome</keyword>
<feature type="region of interest" description="Disordered" evidence="3">
    <location>
        <begin position="471"/>
        <end position="494"/>
    </location>
</feature>
<dbReference type="Gene3D" id="1.10.238.10">
    <property type="entry name" value="EF-hand"/>
    <property type="match status" value="2"/>
</dbReference>
<sequence>MQKLTEEQETKFLHFLKVNCEFEEPKTKFYSSKDIETIFSLSETSSLIIFDYIDKQKERTITFNQIAEFLAIFTNGEPSLKGKELFHLWDQNKDGFIDRKEAYQFIDCVLQISVSQLKQVIEGITSSQSAMTSFLEGFEMGMQMTSEYQNQNKNQINSKQNQPKLNEEDAKQILEQSMTTLNLQNPETINGVVDEMFKQTDIDKDGLISEKEFVHHFLNEYHSPLHQFLEHITFIFKDENEMLNFHQQMTELMKIPTKNVEQKQNPKTVEAFNPFDFIEMENFKKKQNENQEIQNENQEIQNENQENQNQNQNQNQENQNQNQAFDPFQQDFLDSKFYFQAFQEYSNEIQFPIGNFPEFDGNAKENEEMLADLKEKIKEFDPIIGPVFYQYQTVIYFLIFLLEMGMLSINGWEKVFEEGDQSIRGFRYKKGDKRIMVYLKDIENGSQSILAAFVPDPKKLPSLDKEVPIQQNIQNQDNSEKSQQNSNTGECLLM</sequence>
<gene>
    <name evidence="5" type="ORF">M0811_05722</name>
</gene>
<organism evidence="5 6">
    <name type="scientific">Anaeramoeba ignava</name>
    <name type="common">Anaerobic marine amoeba</name>
    <dbReference type="NCBI Taxonomy" id="1746090"/>
    <lineage>
        <taxon>Eukaryota</taxon>
        <taxon>Metamonada</taxon>
        <taxon>Anaeramoebidae</taxon>
        <taxon>Anaeramoeba</taxon>
    </lineage>
</organism>
<dbReference type="InterPro" id="IPR011992">
    <property type="entry name" value="EF-hand-dom_pair"/>
</dbReference>
<evidence type="ECO:0000256" key="2">
    <source>
        <dbReference type="SAM" id="Coils"/>
    </source>
</evidence>
<name>A0A9Q0RFE7_ANAIG</name>
<dbReference type="GO" id="GO:0005509">
    <property type="term" value="F:calcium ion binding"/>
    <property type="evidence" value="ECO:0007669"/>
    <property type="project" value="InterPro"/>
</dbReference>
<comment type="caution">
    <text evidence="5">The sequence shown here is derived from an EMBL/GenBank/DDBJ whole genome shotgun (WGS) entry which is preliminary data.</text>
</comment>
<dbReference type="InterPro" id="IPR002048">
    <property type="entry name" value="EF_hand_dom"/>
</dbReference>
<evidence type="ECO:0000256" key="3">
    <source>
        <dbReference type="SAM" id="MobiDB-lite"/>
    </source>
</evidence>
<protein>
    <submittedName>
        <fullName evidence="5">Calcium binding protein</fullName>
    </submittedName>
</protein>
<evidence type="ECO:0000256" key="1">
    <source>
        <dbReference type="ARBA" id="ARBA00022837"/>
    </source>
</evidence>
<keyword evidence="2" id="KW-0175">Coiled coil</keyword>